<protein>
    <recommendedName>
        <fullName evidence="3">DDE Tnp4 domain-containing protein</fullName>
    </recommendedName>
</protein>
<reference evidence="4" key="1">
    <citation type="submission" date="2023-07" db="EMBL/GenBank/DDBJ databases">
        <title>Chromosome-level genome assembly of Artemia franciscana.</title>
        <authorList>
            <person name="Jo E."/>
        </authorList>
    </citation>
    <scope>NUCLEOTIDE SEQUENCE</scope>
    <source>
        <tissue evidence="4">Whole body</tissue>
    </source>
</reference>
<feature type="domain" description="DDE Tnp4" evidence="3">
    <location>
        <begin position="12"/>
        <end position="113"/>
    </location>
</feature>
<name>A0AA88H3Y0_ARTSF</name>
<gene>
    <name evidence="4" type="ORF">QYM36_017496</name>
</gene>
<sequence length="118" mass="13485">MQLFLRLPTRNMPYSTEKVSISEQHAVFDARYRFLHIDVGAKGKENDSTVFKRSSFGKALEVNRLPVPGDKELPNTSCPLPHVFIGDEAFPLKTNFLKPFSRYVDLTTDKKNLQLQTV</sequence>
<comment type="cofactor">
    <cofactor evidence="1">
        <name>a divalent metal cation</name>
        <dbReference type="ChEBI" id="CHEBI:60240"/>
    </cofactor>
</comment>
<evidence type="ECO:0000256" key="2">
    <source>
        <dbReference type="ARBA" id="ARBA00022723"/>
    </source>
</evidence>
<evidence type="ECO:0000313" key="4">
    <source>
        <dbReference type="EMBL" id="KAK2704198.1"/>
    </source>
</evidence>
<dbReference type="GO" id="GO:0046872">
    <property type="term" value="F:metal ion binding"/>
    <property type="evidence" value="ECO:0007669"/>
    <property type="project" value="UniProtKB-KW"/>
</dbReference>
<dbReference type="EMBL" id="JAVRJZ010000029">
    <property type="protein sequence ID" value="KAK2704198.1"/>
    <property type="molecule type" value="Genomic_DNA"/>
</dbReference>
<evidence type="ECO:0000259" key="3">
    <source>
        <dbReference type="Pfam" id="PF13359"/>
    </source>
</evidence>
<organism evidence="4 5">
    <name type="scientific">Artemia franciscana</name>
    <name type="common">Brine shrimp</name>
    <name type="synonym">Artemia sanfranciscana</name>
    <dbReference type="NCBI Taxonomy" id="6661"/>
    <lineage>
        <taxon>Eukaryota</taxon>
        <taxon>Metazoa</taxon>
        <taxon>Ecdysozoa</taxon>
        <taxon>Arthropoda</taxon>
        <taxon>Crustacea</taxon>
        <taxon>Branchiopoda</taxon>
        <taxon>Anostraca</taxon>
        <taxon>Artemiidae</taxon>
        <taxon>Artemia</taxon>
    </lineage>
</organism>
<dbReference type="Proteomes" id="UP001187531">
    <property type="component" value="Unassembled WGS sequence"/>
</dbReference>
<evidence type="ECO:0000256" key="1">
    <source>
        <dbReference type="ARBA" id="ARBA00001968"/>
    </source>
</evidence>
<dbReference type="AlphaFoldDB" id="A0AA88H3Y0"/>
<dbReference type="InterPro" id="IPR027806">
    <property type="entry name" value="HARBI1_dom"/>
</dbReference>
<comment type="caution">
    <text evidence="4">The sequence shown here is derived from an EMBL/GenBank/DDBJ whole genome shotgun (WGS) entry which is preliminary data.</text>
</comment>
<keyword evidence="5" id="KW-1185">Reference proteome</keyword>
<keyword evidence="2" id="KW-0479">Metal-binding</keyword>
<accession>A0AA88H3Y0</accession>
<dbReference type="Pfam" id="PF13359">
    <property type="entry name" value="DDE_Tnp_4"/>
    <property type="match status" value="1"/>
</dbReference>
<evidence type="ECO:0000313" key="5">
    <source>
        <dbReference type="Proteomes" id="UP001187531"/>
    </source>
</evidence>
<proteinExistence type="predicted"/>